<evidence type="ECO:0000256" key="6">
    <source>
        <dbReference type="ARBA" id="ARBA00023242"/>
    </source>
</evidence>
<dbReference type="GeneID" id="107465812"/>
<comment type="similarity">
    <text evidence="2">Belongs to the MYB-CC family.</text>
</comment>
<sequence>MSSSFPVLPTSAAQASSINSNIRSVGHMFSTPADFPDDGVPFPTASEIHATTQASQPLRQIDDVSWGADLFDNILLFPDNNNAPFQNDHTVYSAPFSSSDNPKAVDFEWVDPFMSDDDPLQLNWNQFVSDTNVAEPKPKESQLSIQQQVPSVEANGLPDSVSTTPQTKQRMRWTPELHEAFVEAVNQLGGSEKATPKGVLNLMKVEGLTIYHVKSHLQVVVFISFSFLTLMRTCIYLSIVFFFFYARYKPEPSEGAPEKKLMDSIEEMNPLDLKTSKGITEALRLQMELQKRLHEQLEIQRKLQIQIEDQGKRLQMMFEKQIEGSSSAPISSTGQHTNENSEPQNDDNDKQEQGDEQLVAPPPKRVKSL</sequence>
<dbReference type="PANTHER" id="PTHR31499">
    <property type="entry name" value="MYB FAMILY TRANSCRIPTION FACTOR PHL11"/>
    <property type="match status" value="1"/>
</dbReference>
<reference evidence="11" key="2">
    <citation type="submission" date="2025-08" db="UniProtKB">
        <authorList>
            <consortium name="RefSeq"/>
        </authorList>
    </citation>
    <scope>IDENTIFICATION</scope>
    <source>
        <tissue evidence="11">Whole plant</tissue>
    </source>
</reference>
<feature type="compositionally biased region" description="Polar residues" evidence="7">
    <location>
        <begin position="323"/>
        <end position="343"/>
    </location>
</feature>
<dbReference type="RefSeq" id="XP_052110495.1">
    <property type="nucleotide sequence ID" value="XM_052254535.1"/>
</dbReference>
<dbReference type="Pfam" id="PF14379">
    <property type="entry name" value="Myb_CC_LHEQLE"/>
    <property type="match status" value="1"/>
</dbReference>
<organism evidence="10 11">
    <name type="scientific">Arachis duranensis</name>
    <name type="common">Wild peanut</name>
    <dbReference type="NCBI Taxonomy" id="130453"/>
    <lineage>
        <taxon>Eukaryota</taxon>
        <taxon>Viridiplantae</taxon>
        <taxon>Streptophyta</taxon>
        <taxon>Embryophyta</taxon>
        <taxon>Tracheophyta</taxon>
        <taxon>Spermatophyta</taxon>
        <taxon>Magnoliopsida</taxon>
        <taxon>eudicotyledons</taxon>
        <taxon>Gunneridae</taxon>
        <taxon>Pentapetalae</taxon>
        <taxon>rosids</taxon>
        <taxon>fabids</taxon>
        <taxon>Fabales</taxon>
        <taxon>Fabaceae</taxon>
        <taxon>Papilionoideae</taxon>
        <taxon>50 kb inversion clade</taxon>
        <taxon>dalbergioids sensu lato</taxon>
        <taxon>Dalbergieae</taxon>
        <taxon>Pterocarpus clade</taxon>
        <taxon>Arachis</taxon>
    </lineage>
</organism>
<dbReference type="SUPFAM" id="SSF46689">
    <property type="entry name" value="Homeodomain-like"/>
    <property type="match status" value="1"/>
</dbReference>
<dbReference type="InterPro" id="IPR006447">
    <property type="entry name" value="Myb_dom_plants"/>
</dbReference>
<keyword evidence="4" id="KW-0175">Coiled coil</keyword>
<evidence type="ECO:0000313" key="11">
    <source>
        <dbReference type="RefSeq" id="XP_052110495.1"/>
    </source>
</evidence>
<evidence type="ECO:0000256" key="3">
    <source>
        <dbReference type="ARBA" id="ARBA00023015"/>
    </source>
</evidence>
<proteinExistence type="inferred from homology"/>
<dbReference type="Gene3D" id="1.10.10.60">
    <property type="entry name" value="Homeodomain-like"/>
    <property type="match status" value="1"/>
</dbReference>
<dbReference type="Proteomes" id="UP000515211">
    <property type="component" value="Chromosome 9"/>
</dbReference>
<evidence type="ECO:0000256" key="5">
    <source>
        <dbReference type="ARBA" id="ARBA00023163"/>
    </source>
</evidence>
<keyword evidence="6" id="KW-0539">Nucleus</keyword>
<dbReference type="GO" id="GO:0003677">
    <property type="term" value="F:DNA binding"/>
    <property type="evidence" value="ECO:0007669"/>
    <property type="project" value="InterPro"/>
</dbReference>
<evidence type="ECO:0000256" key="8">
    <source>
        <dbReference type="SAM" id="Phobius"/>
    </source>
</evidence>
<feature type="transmembrane region" description="Helical" evidence="8">
    <location>
        <begin position="219"/>
        <end position="245"/>
    </location>
</feature>
<dbReference type="KEGG" id="adu:107465812"/>
<reference evidence="10" key="1">
    <citation type="journal article" date="2016" name="Nat. Genet.">
        <title>The genome sequences of Arachis duranensis and Arachis ipaensis, the diploid ancestors of cultivated peanut.</title>
        <authorList>
            <person name="Bertioli D.J."/>
            <person name="Cannon S.B."/>
            <person name="Froenicke L."/>
            <person name="Huang G."/>
            <person name="Farmer A.D."/>
            <person name="Cannon E.K."/>
            <person name="Liu X."/>
            <person name="Gao D."/>
            <person name="Clevenger J."/>
            <person name="Dash S."/>
            <person name="Ren L."/>
            <person name="Moretzsohn M.C."/>
            <person name="Shirasawa K."/>
            <person name="Huang W."/>
            <person name="Vidigal B."/>
            <person name="Abernathy B."/>
            <person name="Chu Y."/>
            <person name="Niederhuth C.E."/>
            <person name="Umale P."/>
            <person name="Araujo A.C."/>
            <person name="Kozik A."/>
            <person name="Kim K.D."/>
            <person name="Burow M.D."/>
            <person name="Varshney R.K."/>
            <person name="Wang X."/>
            <person name="Zhang X."/>
            <person name="Barkley N."/>
            <person name="Guimaraes P.M."/>
            <person name="Isobe S."/>
            <person name="Guo B."/>
            <person name="Liao B."/>
            <person name="Stalker H.T."/>
            <person name="Schmitz R.J."/>
            <person name="Scheffler B.E."/>
            <person name="Leal-Bertioli S.C."/>
            <person name="Xun X."/>
            <person name="Jackson S.A."/>
            <person name="Michelmore R."/>
            <person name="Ozias-Akins P."/>
        </authorList>
    </citation>
    <scope>NUCLEOTIDE SEQUENCE [LARGE SCALE GENOMIC DNA]</scope>
    <source>
        <strain evidence="10">cv. V14167</strain>
    </source>
</reference>
<dbReference type="InterPro" id="IPR017930">
    <property type="entry name" value="Myb_dom"/>
</dbReference>
<gene>
    <name evidence="11" type="primary">LOC107465812</name>
</gene>
<dbReference type="GO" id="GO:0005634">
    <property type="term" value="C:nucleus"/>
    <property type="evidence" value="ECO:0007669"/>
    <property type="project" value="UniProtKB-SubCell"/>
</dbReference>
<dbReference type="PROSITE" id="PS51294">
    <property type="entry name" value="HTH_MYB"/>
    <property type="match status" value="1"/>
</dbReference>
<dbReference type="InterPro" id="IPR009057">
    <property type="entry name" value="Homeodomain-like_sf"/>
</dbReference>
<dbReference type="Pfam" id="PF00249">
    <property type="entry name" value="Myb_DNA-binding"/>
    <property type="match status" value="1"/>
</dbReference>
<keyword evidence="8" id="KW-1133">Transmembrane helix</keyword>
<dbReference type="FunFam" id="1.10.10.60:FF:000002">
    <property type="entry name" value="Myb family transcription factor"/>
    <property type="match status" value="1"/>
</dbReference>
<evidence type="ECO:0000313" key="10">
    <source>
        <dbReference type="Proteomes" id="UP000515211"/>
    </source>
</evidence>
<keyword evidence="3" id="KW-0805">Transcription regulation</keyword>
<dbReference type="InterPro" id="IPR025756">
    <property type="entry name" value="Myb_CC_LHEQLE"/>
</dbReference>
<dbReference type="NCBIfam" id="TIGR01557">
    <property type="entry name" value="myb_SHAQKYF"/>
    <property type="match status" value="1"/>
</dbReference>
<dbReference type="PANTHER" id="PTHR31499:SF80">
    <property type="entry name" value="HTH MYB-TYPE DOMAIN-CONTAINING PROTEIN"/>
    <property type="match status" value="1"/>
</dbReference>
<evidence type="ECO:0000259" key="9">
    <source>
        <dbReference type="PROSITE" id="PS51294"/>
    </source>
</evidence>
<keyword evidence="8" id="KW-0812">Transmembrane</keyword>
<evidence type="ECO:0000256" key="7">
    <source>
        <dbReference type="SAM" id="MobiDB-lite"/>
    </source>
</evidence>
<protein>
    <submittedName>
        <fullName evidence="11">LOW QUALITY PROTEIN: protein PHOSPHATE STARVATION RESPONSE 1</fullName>
    </submittedName>
</protein>
<dbReference type="InterPro" id="IPR001005">
    <property type="entry name" value="SANT/Myb"/>
</dbReference>
<name>A0A9C6WMZ4_ARADU</name>
<dbReference type="InterPro" id="IPR046955">
    <property type="entry name" value="PHR1-like"/>
</dbReference>
<keyword evidence="8" id="KW-0472">Membrane</keyword>
<feature type="region of interest" description="Disordered" evidence="7">
    <location>
        <begin position="321"/>
        <end position="369"/>
    </location>
</feature>
<evidence type="ECO:0000256" key="2">
    <source>
        <dbReference type="ARBA" id="ARBA00006783"/>
    </source>
</evidence>
<evidence type="ECO:0000256" key="4">
    <source>
        <dbReference type="ARBA" id="ARBA00023054"/>
    </source>
</evidence>
<dbReference type="AlphaFoldDB" id="A0A9C6WMZ4"/>
<dbReference type="GO" id="GO:0003700">
    <property type="term" value="F:DNA-binding transcription factor activity"/>
    <property type="evidence" value="ECO:0007669"/>
    <property type="project" value="InterPro"/>
</dbReference>
<evidence type="ECO:0000256" key="1">
    <source>
        <dbReference type="ARBA" id="ARBA00004123"/>
    </source>
</evidence>
<keyword evidence="10" id="KW-1185">Reference proteome</keyword>
<accession>A0A9C6WMZ4</accession>
<keyword evidence="5" id="KW-0804">Transcription</keyword>
<comment type="subcellular location">
    <subcellularLocation>
        <location evidence="1">Nucleus</location>
    </subcellularLocation>
</comment>
<feature type="domain" description="HTH myb-type" evidence="9">
    <location>
        <begin position="166"/>
        <end position="221"/>
    </location>
</feature>